<dbReference type="AlphaFoldDB" id="A0A9X3STW6"/>
<dbReference type="InterPro" id="IPR036894">
    <property type="entry name" value="YbaB-like_sf"/>
</dbReference>
<reference evidence="2 4" key="2">
    <citation type="submission" date="2023-07" db="EMBL/GenBank/DDBJ databases">
        <title>Sequencing the genomes of 1000 actinobacteria strains.</title>
        <authorList>
            <person name="Klenk H.-P."/>
        </authorList>
    </citation>
    <scope>NUCLEOTIDE SEQUENCE [LARGE SCALE GENOMIC DNA]</scope>
    <source>
        <strain evidence="2 4">DSM 44724</strain>
    </source>
</reference>
<dbReference type="EMBL" id="JAPZVQ010000002">
    <property type="protein sequence ID" value="MDA1384239.1"/>
    <property type="molecule type" value="Genomic_DNA"/>
</dbReference>
<keyword evidence="4" id="KW-1185">Reference proteome</keyword>
<organism evidence="1 3">
    <name type="scientific">Glycomyces lechevalierae</name>
    <dbReference type="NCBI Taxonomy" id="256034"/>
    <lineage>
        <taxon>Bacteria</taxon>
        <taxon>Bacillati</taxon>
        <taxon>Actinomycetota</taxon>
        <taxon>Actinomycetes</taxon>
        <taxon>Glycomycetales</taxon>
        <taxon>Glycomycetaceae</taxon>
        <taxon>Glycomyces</taxon>
    </lineage>
</organism>
<dbReference type="InterPro" id="IPR004401">
    <property type="entry name" value="YbaB/EbfC"/>
</dbReference>
<gene>
    <name evidence="2" type="ORF">J2S69_003050</name>
    <name evidence="1" type="ORF">O2L01_04525</name>
</gene>
<evidence type="ECO:0000313" key="2">
    <source>
        <dbReference type="EMBL" id="MDR7339331.1"/>
    </source>
</evidence>
<dbReference type="SUPFAM" id="SSF82607">
    <property type="entry name" value="YbaB-like"/>
    <property type="match status" value="1"/>
</dbReference>
<keyword evidence="2" id="KW-0238">DNA-binding</keyword>
<dbReference type="Proteomes" id="UP001145799">
    <property type="component" value="Unassembled WGS sequence"/>
</dbReference>
<sequence length="131" mass="15007">MTDRNRDPQEMLRRLEQMQADAEQMIERYNRLSEEMGANEIEVVSDDGTLRVKLDSDGKVAQIGIDEYAMRARQSLAPAIMMLIEQAKAEYGVKMTAMAQSLMGDRMDVMGIVRGTLPEHMRDRFDREHGL</sequence>
<protein>
    <submittedName>
        <fullName evidence="2">DNA-binding protein YbaB</fullName>
    </submittedName>
    <submittedName>
        <fullName evidence="1">YbaB/EbfC family nucleoid-associated protein</fullName>
    </submittedName>
</protein>
<dbReference type="Gene3D" id="3.30.1310.10">
    <property type="entry name" value="Nucleoid-associated protein YbaB-like domain"/>
    <property type="match status" value="1"/>
</dbReference>
<dbReference type="Proteomes" id="UP001183604">
    <property type="component" value="Unassembled WGS sequence"/>
</dbReference>
<dbReference type="EMBL" id="JAVDYD010000001">
    <property type="protein sequence ID" value="MDR7339331.1"/>
    <property type="molecule type" value="Genomic_DNA"/>
</dbReference>
<proteinExistence type="predicted"/>
<evidence type="ECO:0000313" key="4">
    <source>
        <dbReference type="Proteomes" id="UP001183604"/>
    </source>
</evidence>
<evidence type="ECO:0000313" key="1">
    <source>
        <dbReference type="EMBL" id="MDA1384239.1"/>
    </source>
</evidence>
<name>A0A9X3STW6_9ACTN</name>
<evidence type="ECO:0000313" key="3">
    <source>
        <dbReference type="Proteomes" id="UP001145799"/>
    </source>
</evidence>
<dbReference type="GO" id="GO:0003677">
    <property type="term" value="F:DNA binding"/>
    <property type="evidence" value="ECO:0007669"/>
    <property type="project" value="UniProtKB-KW"/>
</dbReference>
<reference evidence="1" key="1">
    <citation type="submission" date="2022-12" db="EMBL/GenBank/DDBJ databases">
        <title>Gycomyces niveus sp.nov., a novel actinomycete isolated from soil in Shouguang.</title>
        <authorList>
            <person name="Yang X."/>
        </authorList>
    </citation>
    <scope>NUCLEOTIDE SEQUENCE</scope>
    <source>
        <strain evidence="1">DSM 44724</strain>
    </source>
</reference>
<accession>A0A9X3STW6</accession>
<dbReference type="RefSeq" id="WP_270120668.1">
    <property type="nucleotide sequence ID" value="NZ_BAAAOM010000004.1"/>
</dbReference>
<comment type="caution">
    <text evidence="1">The sequence shown here is derived from an EMBL/GenBank/DDBJ whole genome shotgun (WGS) entry which is preliminary data.</text>
</comment>
<dbReference type="Pfam" id="PF02575">
    <property type="entry name" value="YbaB_DNA_bd"/>
    <property type="match status" value="1"/>
</dbReference>